<dbReference type="OrthoDB" id="8428774at2"/>
<keyword evidence="4" id="KW-1185">Reference proteome</keyword>
<feature type="chain" id="PRO_5029514042" evidence="1">
    <location>
        <begin position="25"/>
        <end position="852"/>
    </location>
</feature>
<dbReference type="Pfam" id="PF12708">
    <property type="entry name" value="Pect-lyase_RHGA_epim"/>
    <property type="match status" value="1"/>
</dbReference>
<feature type="signal peptide" evidence="1">
    <location>
        <begin position="1"/>
        <end position="24"/>
    </location>
</feature>
<dbReference type="RefSeq" id="WP_154172365.1">
    <property type="nucleotide sequence ID" value="NZ_WJXZ01000001.1"/>
</dbReference>
<dbReference type="Proteomes" id="UP000441754">
    <property type="component" value="Unassembled WGS sequence"/>
</dbReference>
<sequence length="852" mass="92900">MTHRLLVLLFILLGSYSGFQTAFAQTVIFNASPTAQPGEAVSLQGNFGATVKAFLLSGTATTPLALPILVQSANHATVQIPAKLNRELYEIWVEDQGQRSPSVFVNQAKGMHFDSPEVIPGGSVRIFGRNLQFPGVMPRVRLVDQSSAAVFEASVDSSKSNAYQLSLKLPSTLPFGRNYNVQLTNGLAGATNATTMGLILTATSPRADFFQLGVGWATKLDFYNNVYNVKTDPRLNLKAVGNGQANDRPAIQQAIERAAADGGGIVYLPAGTYKLLHPNFEYLQMRNRVVIQGAGKDQTIIKFGYETNVAHIGLDWPTVRQAGLADLSFLNVDETGSPLLNSSRGQGTEIFLQRVRFDLNRSDWLWLANSEKLVIANTDINQGVDNNFNYHGPLQLNGCSNFVIRDNTFTYAVDGLNLNETHEGVFENNRVYRDGSARYPTTTIHHVLIVNFTQNLAILNNEFKVINGPAQNSNDGETIISEGGASDRIDEEAGTVTGASATTLEDQNKNWGGFRRLPVVAIVSGKGMGQWRSITRRSGKTLELDRAWDVIPGAGSHYAIFNWGSRNWLVSGNRLEGNRRGITFYHNATADVAVVNNTLTNSGSIDLTPIQQQYNGRQQFIPMYNNQIIGNSVLNTDGSNGVFIGVHSVQHREAKTFGTSVVGLEVRGNTVRGGVPNVPAVVDANFPEGYLNYLEYHPTANYVDEQIPVILGSIFENNTAINCDHGLYLNSGSYNTLVCNHRLTNSGDVSDVALDRVNHASVATASCLSDGNEQSQDLVKIYPNPVVTELHVQMSTAGGRLKVYSIAGALLLDTQTHSTEARLDVQRFPIGPYLLVVQPDQGDPVSQCFIKF</sequence>
<dbReference type="InterPro" id="IPR011050">
    <property type="entry name" value="Pectin_lyase_fold/virulence"/>
</dbReference>
<gene>
    <name evidence="3" type="ORF">GJJ30_01350</name>
</gene>
<dbReference type="InterPro" id="IPR024535">
    <property type="entry name" value="RHGA/B-epi-like_pectate_lyase"/>
</dbReference>
<evidence type="ECO:0000313" key="3">
    <source>
        <dbReference type="EMBL" id="MRS59919.1"/>
    </source>
</evidence>
<reference evidence="3 4" key="1">
    <citation type="journal article" date="2018" name="Antonie Van Leeuwenhoek">
        <title>Larkinella terrae sp. nov., isolated from soil on Jeju Island, South Korea.</title>
        <authorList>
            <person name="Ten L.N."/>
            <person name="Jeon J."/>
            <person name="Park S.J."/>
            <person name="Park S."/>
            <person name="Lee S.Y."/>
            <person name="Kim M.K."/>
            <person name="Jung H.Y."/>
        </authorList>
    </citation>
    <scope>NUCLEOTIDE SEQUENCE [LARGE SCALE GENOMIC DNA]</scope>
    <source>
        <strain evidence="3 4">KCTC 52001</strain>
    </source>
</reference>
<feature type="domain" description="Rhamnogalacturonase A/B/Epimerase-like pectate lyase" evidence="2">
    <location>
        <begin position="239"/>
        <end position="305"/>
    </location>
</feature>
<evidence type="ECO:0000313" key="4">
    <source>
        <dbReference type="Proteomes" id="UP000441754"/>
    </source>
</evidence>
<dbReference type="Gene3D" id="2.160.20.10">
    <property type="entry name" value="Single-stranded right-handed beta-helix, Pectin lyase-like"/>
    <property type="match status" value="1"/>
</dbReference>
<dbReference type="EMBL" id="WJXZ01000001">
    <property type="protein sequence ID" value="MRS59919.1"/>
    <property type="molecule type" value="Genomic_DNA"/>
</dbReference>
<dbReference type="AlphaFoldDB" id="A0A7K0EDF6"/>
<dbReference type="InterPro" id="IPR012334">
    <property type="entry name" value="Pectin_lyas_fold"/>
</dbReference>
<dbReference type="SUPFAM" id="SSF51126">
    <property type="entry name" value="Pectin lyase-like"/>
    <property type="match status" value="1"/>
</dbReference>
<evidence type="ECO:0000259" key="2">
    <source>
        <dbReference type="Pfam" id="PF12708"/>
    </source>
</evidence>
<dbReference type="InterPro" id="IPR026444">
    <property type="entry name" value="Secre_tail"/>
</dbReference>
<keyword evidence="1" id="KW-0732">Signal</keyword>
<name>A0A7K0EDF6_9BACT</name>
<comment type="caution">
    <text evidence="3">The sequence shown here is derived from an EMBL/GenBank/DDBJ whole genome shotgun (WGS) entry which is preliminary data.</text>
</comment>
<proteinExistence type="predicted"/>
<dbReference type="SMART" id="SM00710">
    <property type="entry name" value="PbH1"/>
    <property type="match status" value="5"/>
</dbReference>
<evidence type="ECO:0000256" key="1">
    <source>
        <dbReference type="SAM" id="SignalP"/>
    </source>
</evidence>
<dbReference type="NCBIfam" id="TIGR04183">
    <property type="entry name" value="Por_Secre_tail"/>
    <property type="match status" value="1"/>
</dbReference>
<accession>A0A7K0EDF6</accession>
<organism evidence="3 4">
    <name type="scientific">Larkinella terrae</name>
    <dbReference type="NCBI Taxonomy" id="2025311"/>
    <lineage>
        <taxon>Bacteria</taxon>
        <taxon>Pseudomonadati</taxon>
        <taxon>Bacteroidota</taxon>
        <taxon>Cytophagia</taxon>
        <taxon>Cytophagales</taxon>
        <taxon>Spirosomataceae</taxon>
        <taxon>Larkinella</taxon>
    </lineage>
</organism>
<dbReference type="InterPro" id="IPR006626">
    <property type="entry name" value="PbH1"/>
</dbReference>
<protein>
    <submittedName>
        <fullName evidence="3">T9SS type A sorting domain-containing protein</fullName>
    </submittedName>
</protein>